<dbReference type="PROSITE" id="PS51217">
    <property type="entry name" value="UVRD_HELICASE_CTER"/>
    <property type="match status" value="1"/>
</dbReference>
<keyword evidence="7 14" id="KW-0067">ATP-binding</keyword>
<dbReference type="GO" id="GO:0003677">
    <property type="term" value="F:DNA binding"/>
    <property type="evidence" value="ECO:0007669"/>
    <property type="project" value="UniProtKB-KW"/>
</dbReference>
<dbReference type="GO" id="GO:0016887">
    <property type="term" value="F:ATP hydrolysis activity"/>
    <property type="evidence" value="ECO:0007669"/>
    <property type="project" value="RHEA"/>
</dbReference>
<dbReference type="InterPro" id="IPR038726">
    <property type="entry name" value="PDDEXK_AddAB-type"/>
</dbReference>
<evidence type="ECO:0000259" key="16">
    <source>
        <dbReference type="PROSITE" id="PS51217"/>
    </source>
</evidence>
<dbReference type="PANTHER" id="PTHR11070">
    <property type="entry name" value="UVRD / RECB / PCRA DNA HELICASE FAMILY MEMBER"/>
    <property type="match status" value="1"/>
</dbReference>
<keyword evidence="5 14" id="KW-0347">Helicase</keyword>
<evidence type="ECO:0000256" key="7">
    <source>
        <dbReference type="ARBA" id="ARBA00022840"/>
    </source>
</evidence>
<dbReference type="GO" id="GO:0005829">
    <property type="term" value="C:cytosol"/>
    <property type="evidence" value="ECO:0007669"/>
    <property type="project" value="TreeGrafter"/>
</dbReference>
<dbReference type="SUPFAM" id="SSF52540">
    <property type="entry name" value="P-loop containing nucleoside triphosphate hydrolases"/>
    <property type="match status" value="1"/>
</dbReference>
<proteinExistence type="predicted"/>
<dbReference type="InterPro" id="IPR027417">
    <property type="entry name" value="P-loop_NTPase"/>
</dbReference>
<evidence type="ECO:0000256" key="11">
    <source>
        <dbReference type="ARBA" id="ARBA00034617"/>
    </source>
</evidence>
<dbReference type="PROSITE" id="PS51198">
    <property type="entry name" value="UVRD_HELICASE_ATP_BIND"/>
    <property type="match status" value="1"/>
</dbReference>
<organism evidence="17 18">
    <name type="scientific">Adhaeretor mobilis</name>
    <dbReference type="NCBI Taxonomy" id="1930276"/>
    <lineage>
        <taxon>Bacteria</taxon>
        <taxon>Pseudomonadati</taxon>
        <taxon>Planctomycetota</taxon>
        <taxon>Planctomycetia</taxon>
        <taxon>Pirellulales</taxon>
        <taxon>Lacipirellulaceae</taxon>
        <taxon>Adhaeretor</taxon>
    </lineage>
</organism>
<evidence type="ECO:0000313" key="17">
    <source>
        <dbReference type="EMBL" id="QDS98388.1"/>
    </source>
</evidence>
<keyword evidence="4 14" id="KW-0378">Hydrolase</keyword>
<keyword evidence="2 14" id="KW-0547">Nucleotide-binding</keyword>
<accession>A0A517MU24</accession>
<dbReference type="GO" id="GO:0004527">
    <property type="term" value="F:exonuclease activity"/>
    <property type="evidence" value="ECO:0007669"/>
    <property type="project" value="UniProtKB-KW"/>
</dbReference>
<evidence type="ECO:0000256" key="4">
    <source>
        <dbReference type="ARBA" id="ARBA00022801"/>
    </source>
</evidence>
<evidence type="ECO:0000256" key="3">
    <source>
        <dbReference type="ARBA" id="ARBA00022763"/>
    </source>
</evidence>
<sequence>MSPILETTLTLQQQAALDAHDRSVSLAAGAGCGKTFVLTERFLSYVDPRVPEPAAELGQLVAITFTDAAAREMRKRIRERCWSRLRSAHQAQGPAAEEAAVWQKLLRALDSSRISTIHSFCGTLLRNHAVEAGLDPHFEQLEPAAADLLRIETIDDALRTLLIDRNETALDLAVSFGLAPLRGHLMKLIRDTPAAVFEKWRGVSADQLIETWQAAYSLQLAPLLIADLLTLPELEQLETLCTTISAETDDLRERLADIHATIHSIKESAPTEAPLEELSNLAQARPVMAKRHWAAPQEYEQYKAACSKVRDAIKKSLLGTFTVNEHTEAAAQRGLDLFALADSISQTFTDIKREQSKLEFDDLLELAHRLLTDPQHSAIRQRLAQDTRLLMVDEFQDTDPLQVAIVQAFCGDAWREEKLFVVGDFKQSIYGFRGAEPEVSNQLRKDLAPEGRLSLTTNFRSQPAVLDFVNALFVDAFGEEYEPLIANRPQVTPEPAIEFLWSPVEDNAAGKPEAKEVSRQREAHWIARRLVQLLESGESLVGCKDDPEAARPLELGDIAVLLRSLSDVAVYEEAFRQHGLDYYLAGGHAYYAQQEIYDVLNLLKAVDSVADEIALAGALRSPFFALQDETLFWLVEKHGSLNEGLYAERLTPEISPAEQAKLRRVGQTLRQLRAQKNETLVAELLLEAIEITGFDASLLSEFLGHRKTANVQKLVEQARTHDRTSPGDLAGFITQLGEFVVRAPKEPLAATQAEGNVIRIMTIHNAKGLEFPLVVVPDLERKVPNVSRDPVFDRQLGPLVKNLDEDGDKFPVGLDLYRYHLKRQEQQERDRVFYVACTRAADFLILSSSVRNLEKPEQDPLKLLSTRFDLETGETTNPLPEGYATPQIRVISEEPELGGKLIGRTHRADLTAVLSEARSKLENLQPIPTPATLSRSVVPASGPQRYSFSRLSGVFTPASSSGRRGKASSQSQADARALGTLIHGVLERLNFSTPESLTPESIASLCQFAAQLHAPRNATKHTAAAAEMVTHFVASPRGKELANAKVLQKEIEFLLPWPKPVGELEPTSEPTPRYFQGYLDCLYQDTQGRWKLLDYKSNRIDSADDRKQLVEHYAMQMYLYKQACESALNVSIEEATLCFLSNKSEHTYEFDQQSTGEIRDRIESTIAMLNDVTK</sequence>
<evidence type="ECO:0000259" key="15">
    <source>
        <dbReference type="PROSITE" id="PS51198"/>
    </source>
</evidence>
<dbReference type="InterPro" id="IPR000212">
    <property type="entry name" value="DNA_helicase_UvrD/REP"/>
</dbReference>
<dbReference type="KEGG" id="amob:HG15A2_16620"/>
<dbReference type="Gene3D" id="3.90.320.10">
    <property type="match status" value="1"/>
</dbReference>
<dbReference type="InterPro" id="IPR011604">
    <property type="entry name" value="PDDEXK-like_dom_sf"/>
</dbReference>
<dbReference type="GO" id="GO:0000725">
    <property type="term" value="P:recombinational repair"/>
    <property type="evidence" value="ECO:0007669"/>
    <property type="project" value="TreeGrafter"/>
</dbReference>
<keyword evidence="18" id="KW-1185">Reference proteome</keyword>
<evidence type="ECO:0000256" key="5">
    <source>
        <dbReference type="ARBA" id="ARBA00022806"/>
    </source>
</evidence>
<dbReference type="OrthoDB" id="9810135at2"/>
<dbReference type="GO" id="GO:0009338">
    <property type="term" value="C:exodeoxyribonuclease V complex"/>
    <property type="evidence" value="ECO:0007669"/>
    <property type="project" value="TreeGrafter"/>
</dbReference>
<evidence type="ECO:0000256" key="1">
    <source>
        <dbReference type="ARBA" id="ARBA00022722"/>
    </source>
</evidence>
<dbReference type="Proteomes" id="UP000319852">
    <property type="component" value="Chromosome"/>
</dbReference>
<name>A0A517MU24_9BACT</name>
<feature type="binding site" evidence="14">
    <location>
        <begin position="28"/>
        <end position="35"/>
    </location>
    <ligand>
        <name>ATP</name>
        <dbReference type="ChEBI" id="CHEBI:30616"/>
    </ligand>
</feature>
<dbReference type="Pfam" id="PF12705">
    <property type="entry name" value="PDDEXK_1"/>
    <property type="match status" value="1"/>
</dbReference>
<dbReference type="RefSeq" id="WP_145059498.1">
    <property type="nucleotide sequence ID" value="NZ_CP036263.1"/>
</dbReference>
<dbReference type="Pfam" id="PF13361">
    <property type="entry name" value="UvrD_C"/>
    <property type="match status" value="1"/>
</dbReference>
<dbReference type="AlphaFoldDB" id="A0A517MU24"/>
<gene>
    <name evidence="17" type="primary">addA</name>
    <name evidence="17" type="ORF">HG15A2_16620</name>
</gene>
<feature type="domain" description="UvrD-like helicase C-terminal" evidence="16">
    <location>
        <begin position="463"/>
        <end position="768"/>
    </location>
</feature>
<evidence type="ECO:0000256" key="9">
    <source>
        <dbReference type="ARBA" id="ARBA00023204"/>
    </source>
</evidence>
<comment type="catalytic activity">
    <reaction evidence="11">
        <text>Couples ATP hydrolysis with the unwinding of duplex DNA by translocating in the 3'-5' direction.</text>
        <dbReference type="EC" id="5.6.2.4"/>
    </reaction>
</comment>
<dbReference type="Gene3D" id="1.10.486.10">
    <property type="entry name" value="PCRA, domain 4"/>
    <property type="match status" value="1"/>
</dbReference>
<dbReference type="Pfam" id="PF00580">
    <property type="entry name" value="UvrD-helicase"/>
    <property type="match status" value="1"/>
</dbReference>
<feature type="domain" description="UvrD-like helicase ATP-binding" evidence="15">
    <location>
        <begin position="7"/>
        <end position="462"/>
    </location>
</feature>
<dbReference type="PANTHER" id="PTHR11070:SF23">
    <property type="entry name" value="RECBCD ENZYME SUBUNIT RECB"/>
    <property type="match status" value="1"/>
</dbReference>
<evidence type="ECO:0000313" key="18">
    <source>
        <dbReference type="Proteomes" id="UP000319852"/>
    </source>
</evidence>
<keyword evidence="1" id="KW-0540">Nuclease</keyword>
<evidence type="ECO:0000256" key="2">
    <source>
        <dbReference type="ARBA" id="ARBA00022741"/>
    </source>
</evidence>
<evidence type="ECO:0000256" key="6">
    <source>
        <dbReference type="ARBA" id="ARBA00022839"/>
    </source>
</evidence>
<evidence type="ECO:0000256" key="10">
    <source>
        <dbReference type="ARBA" id="ARBA00023235"/>
    </source>
</evidence>
<dbReference type="Gene3D" id="3.40.50.300">
    <property type="entry name" value="P-loop containing nucleotide triphosphate hydrolases"/>
    <property type="match status" value="4"/>
</dbReference>
<evidence type="ECO:0000256" key="14">
    <source>
        <dbReference type="PROSITE-ProRule" id="PRU00560"/>
    </source>
</evidence>
<protein>
    <recommendedName>
        <fullName evidence="12">DNA 3'-5' helicase</fullName>
        <ecNumber evidence="12">5.6.2.4</ecNumber>
    </recommendedName>
</protein>
<dbReference type="EMBL" id="CP036263">
    <property type="protein sequence ID" value="QDS98388.1"/>
    <property type="molecule type" value="Genomic_DNA"/>
</dbReference>
<comment type="catalytic activity">
    <reaction evidence="13">
        <text>ATP + H2O = ADP + phosphate + H(+)</text>
        <dbReference type="Rhea" id="RHEA:13065"/>
        <dbReference type="ChEBI" id="CHEBI:15377"/>
        <dbReference type="ChEBI" id="CHEBI:15378"/>
        <dbReference type="ChEBI" id="CHEBI:30616"/>
        <dbReference type="ChEBI" id="CHEBI:43474"/>
        <dbReference type="ChEBI" id="CHEBI:456216"/>
        <dbReference type="EC" id="5.6.2.4"/>
    </reaction>
</comment>
<evidence type="ECO:0000256" key="12">
    <source>
        <dbReference type="ARBA" id="ARBA00034808"/>
    </source>
</evidence>
<reference evidence="17 18" key="1">
    <citation type="submission" date="2019-02" db="EMBL/GenBank/DDBJ databases">
        <title>Deep-cultivation of Planctomycetes and their phenomic and genomic characterization uncovers novel biology.</title>
        <authorList>
            <person name="Wiegand S."/>
            <person name="Jogler M."/>
            <person name="Boedeker C."/>
            <person name="Pinto D."/>
            <person name="Vollmers J."/>
            <person name="Rivas-Marin E."/>
            <person name="Kohn T."/>
            <person name="Peeters S.H."/>
            <person name="Heuer A."/>
            <person name="Rast P."/>
            <person name="Oberbeckmann S."/>
            <person name="Bunk B."/>
            <person name="Jeske O."/>
            <person name="Meyerdierks A."/>
            <person name="Storesund J.E."/>
            <person name="Kallscheuer N."/>
            <person name="Luecker S."/>
            <person name="Lage O.M."/>
            <person name="Pohl T."/>
            <person name="Merkel B.J."/>
            <person name="Hornburger P."/>
            <person name="Mueller R.-W."/>
            <person name="Bruemmer F."/>
            <person name="Labrenz M."/>
            <person name="Spormann A.M."/>
            <person name="Op den Camp H."/>
            <person name="Overmann J."/>
            <person name="Amann R."/>
            <person name="Jetten M.S.M."/>
            <person name="Mascher T."/>
            <person name="Medema M.H."/>
            <person name="Devos D.P."/>
            <person name="Kaster A.-K."/>
            <person name="Ovreas L."/>
            <person name="Rohde M."/>
            <person name="Galperin M.Y."/>
            <person name="Jogler C."/>
        </authorList>
    </citation>
    <scope>NUCLEOTIDE SEQUENCE [LARGE SCALE GENOMIC DNA]</scope>
    <source>
        <strain evidence="17 18">HG15A2</strain>
    </source>
</reference>
<evidence type="ECO:0000256" key="13">
    <source>
        <dbReference type="ARBA" id="ARBA00048988"/>
    </source>
</evidence>
<dbReference type="InterPro" id="IPR014016">
    <property type="entry name" value="UvrD-like_ATP-bd"/>
</dbReference>
<keyword evidence="6" id="KW-0269">Exonuclease</keyword>
<dbReference type="GO" id="GO:0043138">
    <property type="term" value="F:3'-5' DNA helicase activity"/>
    <property type="evidence" value="ECO:0007669"/>
    <property type="project" value="UniProtKB-EC"/>
</dbReference>
<keyword evidence="8" id="KW-0238">DNA-binding</keyword>
<dbReference type="InterPro" id="IPR011335">
    <property type="entry name" value="Restrct_endonuc-II-like"/>
</dbReference>
<dbReference type="InterPro" id="IPR014017">
    <property type="entry name" value="DNA_helicase_UvrD-like_C"/>
</dbReference>
<evidence type="ECO:0000256" key="8">
    <source>
        <dbReference type="ARBA" id="ARBA00023125"/>
    </source>
</evidence>
<dbReference type="EC" id="5.6.2.4" evidence="12"/>
<keyword evidence="9" id="KW-0234">DNA repair</keyword>
<keyword evidence="3" id="KW-0227">DNA damage</keyword>
<dbReference type="SUPFAM" id="SSF52980">
    <property type="entry name" value="Restriction endonuclease-like"/>
    <property type="match status" value="1"/>
</dbReference>
<keyword evidence="10" id="KW-0413">Isomerase</keyword>
<dbReference type="GO" id="GO:0005524">
    <property type="term" value="F:ATP binding"/>
    <property type="evidence" value="ECO:0007669"/>
    <property type="project" value="UniProtKB-UniRule"/>
</dbReference>